<feature type="transmembrane region" description="Helical" evidence="6">
    <location>
        <begin position="59"/>
        <end position="83"/>
    </location>
</feature>
<name>A0A2M6WKR6_9BACT</name>
<organism evidence="7 8">
    <name type="scientific">Candidatus Harrisonbacteria bacterium CG10_big_fil_rev_8_21_14_0_10_38_8</name>
    <dbReference type="NCBI Taxonomy" id="1974582"/>
    <lineage>
        <taxon>Bacteria</taxon>
        <taxon>Candidatus Harrisoniibacteriota</taxon>
    </lineage>
</organism>
<proteinExistence type="predicted"/>
<reference evidence="8" key="1">
    <citation type="submission" date="2017-09" db="EMBL/GenBank/DDBJ databases">
        <title>Depth-based differentiation of microbial function through sediment-hosted aquifers and enrichment of novel symbionts in the deep terrestrial subsurface.</title>
        <authorList>
            <person name="Probst A.J."/>
            <person name="Ladd B."/>
            <person name="Jarett J.K."/>
            <person name="Geller-Mcgrath D.E."/>
            <person name="Sieber C.M.K."/>
            <person name="Emerson J.B."/>
            <person name="Anantharaman K."/>
            <person name="Thomas B.C."/>
            <person name="Malmstrom R."/>
            <person name="Stieglmeier M."/>
            <person name="Klingl A."/>
            <person name="Woyke T."/>
            <person name="Ryan C.M."/>
            <person name="Banfield J.F."/>
        </authorList>
    </citation>
    <scope>NUCLEOTIDE SEQUENCE [LARGE SCALE GENOMIC DNA]</scope>
</reference>
<sequence length="417" mass="47867">MKNLFTLWLKKSEKYAKTDMVYLVGQSFWLFVGQGIIFLSSLILAWVFANYIDPSDYGLYKYVISIATLAALTSLTGFGVSIAKAVTKNYAVHLSRLLKIRFRFGYIGVGLLIIIAIGYYLRDNSLLATLILLAAIWVPFYEPFADYQFLLQGKKDFRLQACLRIFQRLILSVSVIAVILFFKNILVITFFYFGILTLSQYLAYRYSIYKYPTFDDKDTPYKEIISYGKHVSFQNIFLTGVNHIDKILMFKFLGPAQLAVYYFAIAIPNEIQGILGNINSVTFPKLVDKDTMEFKWALMKKILVFTLILAIPVVLYVLLAPFLFKFFFPVYLDSIFISQLYIGTILFIPIGLLWHYFYATENRKALWLGTVIGPTVFILGILVLVPFFGLVGAVFATYVRSIVDALMGIYFFFTKKK</sequence>
<accession>A0A2M6WKR6</accession>
<dbReference type="Pfam" id="PF01943">
    <property type="entry name" value="Polysacc_synt"/>
    <property type="match status" value="1"/>
</dbReference>
<dbReference type="InterPro" id="IPR050833">
    <property type="entry name" value="Poly_Biosynth_Transport"/>
</dbReference>
<feature type="transmembrane region" description="Helical" evidence="6">
    <location>
        <begin position="336"/>
        <end position="358"/>
    </location>
</feature>
<evidence type="ECO:0000256" key="3">
    <source>
        <dbReference type="ARBA" id="ARBA00022692"/>
    </source>
</evidence>
<comment type="subcellular location">
    <subcellularLocation>
        <location evidence="1">Cell membrane</location>
        <topology evidence="1">Multi-pass membrane protein</topology>
    </subcellularLocation>
</comment>
<dbReference type="PANTHER" id="PTHR30250">
    <property type="entry name" value="PST FAMILY PREDICTED COLANIC ACID TRANSPORTER"/>
    <property type="match status" value="1"/>
</dbReference>
<gene>
    <name evidence="7" type="ORF">COU06_00450</name>
</gene>
<dbReference type="Proteomes" id="UP000229112">
    <property type="component" value="Unassembled WGS sequence"/>
</dbReference>
<evidence type="ECO:0008006" key="9">
    <source>
        <dbReference type="Google" id="ProtNLM"/>
    </source>
</evidence>
<evidence type="ECO:0000256" key="6">
    <source>
        <dbReference type="SAM" id="Phobius"/>
    </source>
</evidence>
<evidence type="ECO:0000256" key="1">
    <source>
        <dbReference type="ARBA" id="ARBA00004651"/>
    </source>
</evidence>
<keyword evidence="5 6" id="KW-0472">Membrane</keyword>
<feature type="transmembrane region" description="Helical" evidence="6">
    <location>
        <begin position="302"/>
        <end position="324"/>
    </location>
</feature>
<dbReference type="PANTHER" id="PTHR30250:SF11">
    <property type="entry name" value="O-ANTIGEN TRANSPORTER-RELATED"/>
    <property type="match status" value="1"/>
</dbReference>
<protein>
    <recommendedName>
        <fullName evidence="9">Polysaccharide biosynthesis protein C-terminal domain-containing protein</fullName>
    </recommendedName>
</protein>
<comment type="caution">
    <text evidence="7">The sequence shown here is derived from an EMBL/GenBank/DDBJ whole genome shotgun (WGS) entry which is preliminary data.</text>
</comment>
<keyword evidence="3 6" id="KW-0812">Transmembrane</keyword>
<keyword evidence="2" id="KW-1003">Cell membrane</keyword>
<evidence type="ECO:0000256" key="4">
    <source>
        <dbReference type="ARBA" id="ARBA00022989"/>
    </source>
</evidence>
<dbReference type="GO" id="GO:0005886">
    <property type="term" value="C:plasma membrane"/>
    <property type="evidence" value="ECO:0007669"/>
    <property type="project" value="UniProtKB-SubCell"/>
</dbReference>
<feature type="transmembrane region" description="Helical" evidence="6">
    <location>
        <begin position="365"/>
        <end position="389"/>
    </location>
</feature>
<feature type="transmembrane region" description="Helical" evidence="6">
    <location>
        <begin position="21"/>
        <end position="47"/>
    </location>
</feature>
<dbReference type="EMBL" id="PFAY01000003">
    <property type="protein sequence ID" value="PIT93334.1"/>
    <property type="molecule type" value="Genomic_DNA"/>
</dbReference>
<dbReference type="InterPro" id="IPR002797">
    <property type="entry name" value="Polysacc_synth"/>
</dbReference>
<evidence type="ECO:0000256" key="2">
    <source>
        <dbReference type="ARBA" id="ARBA00022475"/>
    </source>
</evidence>
<evidence type="ECO:0000313" key="7">
    <source>
        <dbReference type="EMBL" id="PIT93334.1"/>
    </source>
</evidence>
<feature type="transmembrane region" description="Helical" evidence="6">
    <location>
        <begin position="104"/>
        <end position="121"/>
    </location>
</feature>
<evidence type="ECO:0000313" key="8">
    <source>
        <dbReference type="Proteomes" id="UP000229112"/>
    </source>
</evidence>
<feature type="transmembrane region" description="Helical" evidence="6">
    <location>
        <begin position="127"/>
        <end position="144"/>
    </location>
</feature>
<feature type="transmembrane region" description="Helical" evidence="6">
    <location>
        <begin position="395"/>
        <end position="413"/>
    </location>
</feature>
<dbReference type="AlphaFoldDB" id="A0A2M6WKR6"/>
<keyword evidence="4 6" id="KW-1133">Transmembrane helix</keyword>
<evidence type="ECO:0000256" key="5">
    <source>
        <dbReference type="ARBA" id="ARBA00023136"/>
    </source>
</evidence>